<evidence type="ECO:0000256" key="4">
    <source>
        <dbReference type="ARBA" id="ARBA00023136"/>
    </source>
</evidence>
<organism evidence="7">
    <name type="scientific">hydrothermal vent metagenome</name>
    <dbReference type="NCBI Taxonomy" id="652676"/>
    <lineage>
        <taxon>unclassified sequences</taxon>
        <taxon>metagenomes</taxon>
        <taxon>ecological metagenomes</taxon>
    </lineage>
</organism>
<dbReference type="InterPro" id="IPR036513">
    <property type="entry name" value="STAS_dom_sf"/>
</dbReference>
<feature type="transmembrane region" description="Helical" evidence="5">
    <location>
        <begin position="367"/>
        <end position="384"/>
    </location>
</feature>
<comment type="subcellular location">
    <subcellularLocation>
        <location evidence="1">Membrane</location>
        <topology evidence="1">Multi-pass membrane protein</topology>
    </subcellularLocation>
</comment>
<dbReference type="EMBL" id="UOFT01000065">
    <property type="protein sequence ID" value="VAW98170.1"/>
    <property type="molecule type" value="Genomic_DNA"/>
</dbReference>
<dbReference type="PANTHER" id="PTHR11814">
    <property type="entry name" value="SULFATE TRANSPORTER"/>
    <property type="match status" value="1"/>
</dbReference>
<accession>A0A3B1A9A9</accession>
<dbReference type="AlphaFoldDB" id="A0A3B1A9A9"/>
<name>A0A3B1A9A9_9ZZZZ</name>
<keyword evidence="4 5" id="KW-0472">Membrane</keyword>
<feature type="transmembrane region" description="Helical" evidence="5">
    <location>
        <begin position="267"/>
        <end position="286"/>
    </location>
</feature>
<feature type="transmembrane region" description="Helical" evidence="5">
    <location>
        <begin position="340"/>
        <end position="361"/>
    </location>
</feature>
<sequence>MFDVRKFFPFLEWIHEIKDPTVLRADLLAGITVSLVLIPQSMAYAQLAGLPPYFGLYIAFMPVLIAALWGSSRQLATGPVAVVSIMTATALATVVGGTALSNPELAAQYIPLAMFLALLVGIFQLLLGVFRLGVIVNFLSHPVILGFTNAAALVIGLSQLSKIFGVTMPGLASDHFITIRIGGVVQQLGETHLPTLAMGVSAFAIMMGLKKYYPRMPGVLIAVVLTTVLSWLISFDAKLGGGVVGEIPAGLPDVIIPNIDIDMLLTLLPSAVIIALVGFMEAISIAKAMAAKTKHRIDPNQELIGQGLGNIFGSFTQAYPSSGSFSRSAVNLNAGARSGFSSVVTATIVVITLLFLTPLLYHLPTSVLAAVIMMAVFGLISISAMKHAWLANKHDGIAGIVTFVATLAFAPHLDKGIMIGAILSITLYLYRTMKPRVATLGRYKDGTLRDLRVHPELITDDKVVAIRFDGSLYFANVSYFEDTILATVANKPDIKFILVVGNSINQLDASGESVLHHIVQRMHDNGITIVFSGLKKQILDVMRRTGLYEQIGEQNIHATADMALKDIYQQLKLLKDSDKELFCPLYPTYLSDGYERSE</sequence>
<feature type="transmembrane region" description="Helical" evidence="5">
    <location>
        <begin position="50"/>
        <end position="69"/>
    </location>
</feature>
<dbReference type="GO" id="GO:0055085">
    <property type="term" value="P:transmembrane transport"/>
    <property type="evidence" value="ECO:0007669"/>
    <property type="project" value="InterPro"/>
</dbReference>
<evidence type="ECO:0000256" key="5">
    <source>
        <dbReference type="SAM" id="Phobius"/>
    </source>
</evidence>
<dbReference type="Pfam" id="PF00916">
    <property type="entry name" value="Sulfate_transp"/>
    <property type="match status" value="1"/>
</dbReference>
<reference evidence="7" key="1">
    <citation type="submission" date="2018-06" db="EMBL/GenBank/DDBJ databases">
        <authorList>
            <person name="Zhirakovskaya E."/>
        </authorList>
    </citation>
    <scope>NUCLEOTIDE SEQUENCE</scope>
</reference>
<dbReference type="InterPro" id="IPR002645">
    <property type="entry name" value="STAS_dom"/>
</dbReference>
<protein>
    <submittedName>
        <fullName evidence="7">Sulfate permease</fullName>
    </submittedName>
</protein>
<dbReference type="SUPFAM" id="SSF52091">
    <property type="entry name" value="SpoIIaa-like"/>
    <property type="match status" value="1"/>
</dbReference>
<feature type="transmembrane region" description="Helical" evidence="5">
    <location>
        <begin position="142"/>
        <end position="161"/>
    </location>
</feature>
<evidence type="ECO:0000256" key="3">
    <source>
        <dbReference type="ARBA" id="ARBA00022989"/>
    </source>
</evidence>
<gene>
    <name evidence="7" type="ORF">MNBD_GAMMA23-14</name>
</gene>
<evidence type="ECO:0000256" key="1">
    <source>
        <dbReference type="ARBA" id="ARBA00004141"/>
    </source>
</evidence>
<dbReference type="InterPro" id="IPR001902">
    <property type="entry name" value="SLC26A/SulP_fam"/>
</dbReference>
<dbReference type="Gene3D" id="3.30.750.24">
    <property type="entry name" value="STAS domain"/>
    <property type="match status" value="1"/>
</dbReference>
<feature type="transmembrane region" description="Helical" evidence="5">
    <location>
        <begin position="21"/>
        <end position="38"/>
    </location>
</feature>
<dbReference type="GO" id="GO:0016020">
    <property type="term" value="C:membrane"/>
    <property type="evidence" value="ECO:0007669"/>
    <property type="project" value="UniProtKB-SubCell"/>
</dbReference>
<feature type="transmembrane region" description="Helical" evidence="5">
    <location>
        <begin position="106"/>
        <end position="130"/>
    </location>
</feature>
<dbReference type="InterPro" id="IPR011547">
    <property type="entry name" value="SLC26A/SulP_dom"/>
</dbReference>
<feature type="transmembrane region" description="Helical" evidence="5">
    <location>
        <begin position="396"/>
        <end position="411"/>
    </location>
</feature>
<feature type="transmembrane region" description="Helical" evidence="5">
    <location>
        <begin position="192"/>
        <end position="209"/>
    </location>
</feature>
<dbReference type="NCBIfam" id="TIGR00815">
    <property type="entry name" value="sulP"/>
    <property type="match status" value="1"/>
</dbReference>
<evidence type="ECO:0000313" key="7">
    <source>
        <dbReference type="EMBL" id="VAW98170.1"/>
    </source>
</evidence>
<evidence type="ECO:0000259" key="6">
    <source>
        <dbReference type="PROSITE" id="PS50801"/>
    </source>
</evidence>
<feature type="transmembrane region" description="Helical" evidence="5">
    <location>
        <begin position="81"/>
        <end position="100"/>
    </location>
</feature>
<evidence type="ECO:0000256" key="2">
    <source>
        <dbReference type="ARBA" id="ARBA00022692"/>
    </source>
</evidence>
<dbReference type="PROSITE" id="PS50801">
    <property type="entry name" value="STAS"/>
    <property type="match status" value="1"/>
</dbReference>
<dbReference type="Pfam" id="PF01740">
    <property type="entry name" value="STAS"/>
    <property type="match status" value="1"/>
</dbReference>
<keyword evidence="2 5" id="KW-0812">Transmembrane</keyword>
<proteinExistence type="predicted"/>
<feature type="domain" description="STAS" evidence="6">
    <location>
        <begin position="453"/>
        <end position="567"/>
    </location>
</feature>
<feature type="transmembrane region" description="Helical" evidence="5">
    <location>
        <begin position="216"/>
        <end position="233"/>
    </location>
</feature>
<dbReference type="CDD" id="cd07042">
    <property type="entry name" value="STAS_SulP_like_sulfate_transporter"/>
    <property type="match status" value="1"/>
</dbReference>
<keyword evidence="3 5" id="KW-1133">Transmembrane helix</keyword>